<reference evidence="2 3" key="1">
    <citation type="submission" date="2017-12" db="EMBL/GenBank/DDBJ databases">
        <title>Comparative genomics of Botrytis spp.</title>
        <authorList>
            <person name="Valero-Jimenez C.A."/>
            <person name="Tapia P."/>
            <person name="Veloso J."/>
            <person name="Silva-Moreno E."/>
            <person name="Staats M."/>
            <person name="Valdes J.H."/>
            <person name="Van Kan J.A.L."/>
        </authorList>
    </citation>
    <scope>NUCLEOTIDE SEQUENCE [LARGE SCALE GENOMIC DNA]</scope>
    <source>
        <strain evidence="2 3">MUCL3349</strain>
    </source>
</reference>
<feature type="compositionally biased region" description="Polar residues" evidence="1">
    <location>
        <begin position="24"/>
        <end position="37"/>
    </location>
</feature>
<dbReference type="EMBL" id="PQXO01000315">
    <property type="protein sequence ID" value="TGO86284.1"/>
    <property type="molecule type" value="Genomic_DNA"/>
</dbReference>
<evidence type="ECO:0000313" key="3">
    <source>
        <dbReference type="Proteomes" id="UP000297280"/>
    </source>
</evidence>
<dbReference type="AlphaFoldDB" id="A0A4Z1KQN3"/>
<organism evidence="2 3">
    <name type="scientific">Botrytis porri</name>
    <dbReference type="NCBI Taxonomy" id="87229"/>
    <lineage>
        <taxon>Eukaryota</taxon>
        <taxon>Fungi</taxon>
        <taxon>Dikarya</taxon>
        <taxon>Ascomycota</taxon>
        <taxon>Pezizomycotina</taxon>
        <taxon>Leotiomycetes</taxon>
        <taxon>Helotiales</taxon>
        <taxon>Sclerotiniaceae</taxon>
        <taxon>Botrytis</taxon>
    </lineage>
</organism>
<feature type="compositionally biased region" description="Polar residues" evidence="1">
    <location>
        <begin position="1"/>
        <end position="13"/>
    </location>
</feature>
<sequence>MKTQSFSTPSPVTSPEIAQRREISQNGPPKTPPNTRMLSPPGAPRQSRFVRPEVTPQSNGAFRNRIVEVIVQHHDGGRIVEMPALVHLQEIMRLDTGTDP</sequence>
<name>A0A4Z1KQN3_9HELO</name>
<gene>
    <name evidence="2" type="ORF">BPOR_0316g00020</name>
</gene>
<protein>
    <submittedName>
        <fullName evidence="2">Uncharacterized protein</fullName>
    </submittedName>
</protein>
<dbReference type="Proteomes" id="UP000297280">
    <property type="component" value="Unassembled WGS sequence"/>
</dbReference>
<comment type="caution">
    <text evidence="2">The sequence shown here is derived from an EMBL/GenBank/DDBJ whole genome shotgun (WGS) entry which is preliminary data.</text>
</comment>
<proteinExistence type="predicted"/>
<keyword evidence="3" id="KW-1185">Reference proteome</keyword>
<evidence type="ECO:0000256" key="1">
    <source>
        <dbReference type="SAM" id="MobiDB-lite"/>
    </source>
</evidence>
<accession>A0A4Z1KQN3</accession>
<evidence type="ECO:0000313" key="2">
    <source>
        <dbReference type="EMBL" id="TGO86284.1"/>
    </source>
</evidence>
<feature type="region of interest" description="Disordered" evidence="1">
    <location>
        <begin position="1"/>
        <end position="57"/>
    </location>
</feature>